<dbReference type="Gene3D" id="3.40.50.720">
    <property type="entry name" value="NAD(P)-binding Rossmann-like Domain"/>
    <property type="match status" value="1"/>
</dbReference>
<dbReference type="FunFam" id="3.40.50.720:FF:000131">
    <property type="entry name" value="Short-chain dehydrogenase/reductase 3"/>
    <property type="match status" value="1"/>
</dbReference>
<evidence type="ECO:0000256" key="8">
    <source>
        <dbReference type="ARBA" id="ARBA00023136"/>
    </source>
</evidence>
<dbReference type="PRINTS" id="PR00080">
    <property type="entry name" value="SDRFAMILY"/>
</dbReference>
<comment type="function">
    <text evidence="9">Catalyzes the reduction of all-trans-retinal to all-trans-retinol in the presence of NADPH.</text>
</comment>
<organism evidence="15 16">
    <name type="scientific">Paraphaeosphaeria minitans</name>
    <dbReference type="NCBI Taxonomy" id="565426"/>
    <lineage>
        <taxon>Eukaryota</taxon>
        <taxon>Fungi</taxon>
        <taxon>Dikarya</taxon>
        <taxon>Ascomycota</taxon>
        <taxon>Pezizomycotina</taxon>
        <taxon>Dothideomycetes</taxon>
        <taxon>Pleosporomycetidae</taxon>
        <taxon>Pleosporales</taxon>
        <taxon>Massarineae</taxon>
        <taxon>Didymosphaeriaceae</taxon>
        <taxon>Paraphaeosphaeria</taxon>
    </lineage>
</organism>
<dbReference type="PRINTS" id="PR00081">
    <property type="entry name" value="GDHRDH"/>
</dbReference>
<dbReference type="PANTHER" id="PTHR24322">
    <property type="entry name" value="PKSB"/>
    <property type="match status" value="1"/>
</dbReference>
<evidence type="ECO:0000256" key="4">
    <source>
        <dbReference type="ARBA" id="ARBA00022857"/>
    </source>
</evidence>
<accession>A0A9P6GTQ6</accession>
<protein>
    <recommendedName>
        <fullName evidence="10">Short-chain dehydrogenase/reductase 3</fullName>
    </recommendedName>
    <alternativeName>
        <fullName evidence="11">Retinal short-chain dehydrogenase/reductase 1</fullName>
    </alternativeName>
</protein>
<evidence type="ECO:0000256" key="10">
    <source>
        <dbReference type="ARBA" id="ARBA00068717"/>
    </source>
</evidence>
<evidence type="ECO:0000256" key="1">
    <source>
        <dbReference type="ARBA" id="ARBA00004141"/>
    </source>
</evidence>
<dbReference type="PROSITE" id="PS00061">
    <property type="entry name" value="ADH_SHORT"/>
    <property type="match status" value="1"/>
</dbReference>
<evidence type="ECO:0000256" key="2">
    <source>
        <dbReference type="ARBA" id="ARBA00006484"/>
    </source>
</evidence>
<keyword evidence="4" id="KW-0521">NADP</keyword>
<dbReference type="Pfam" id="PF00106">
    <property type="entry name" value="adh_short"/>
    <property type="match status" value="1"/>
</dbReference>
<evidence type="ECO:0000256" key="5">
    <source>
        <dbReference type="ARBA" id="ARBA00022989"/>
    </source>
</evidence>
<keyword evidence="6" id="KW-0560">Oxidoreductase</keyword>
<comment type="subcellular location">
    <subcellularLocation>
        <location evidence="1">Membrane</location>
        <topology evidence="1">Multi-pass membrane protein</topology>
    </subcellularLocation>
</comment>
<keyword evidence="7" id="KW-0443">Lipid metabolism</keyword>
<dbReference type="SUPFAM" id="SSF51735">
    <property type="entry name" value="NAD(P)-binding Rossmann-fold domains"/>
    <property type="match status" value="1"/>
</dbReference>
<keyword evidence="3 13" id="KW-0812">Transmembrane</keyword>
<feature type="transmembrane region" description="Helical" evidence="13">
    <location>
        <begin position="80"/>
        <end position="99"/>
    </location>
</feature>
<evidence type="ECO:0000259" key="14">
    <source>
        <dbReference type="SMART" id="SM00822"/>
    </source>
</evidence>
<reference evidence="15" key="1">
    <citation type="journal article" date="2020" name="Mol. Plant Microbe Interact.">
        <title>Genome Sequence of the Biocontrol Agent Coniothyrium minitans strain Conio (IMI 134523).</title>
        <authorList>
            <person name="Patel D."/>
            <person name="Shittu T.A."/>
            <person name="Baroncelli R."/>
            <person name="Muthumeenakshi S."/>
            <person name="Osborne T.H."/>
            <person name="Janganan T.K."/>
            <person name="Sreenivasaprasad S."/>
        </authorList>
    </citation>
    <scope>NUCLEOTIDE SEQUENCE</scope>
    <source>
        <strain evidence="15">Conio</strain>
    </source>
</reference>
<comment type="similarity">
    <text evidence="2 12">Belongs to the short-chain dehydrogenases/reductases (SDR) family.</text>
</comment>
<dbReference type="InterPro" id="IPR020904">
    <property type="entry name" value="Sc_DH/Rdtase_CS"/>
</dbReference>
<dbReference type="InterPro" id="IPR057326">
    <property type="entry name" value="KR_dom"/>
</dbReference>
<evidence type="ECO:0000256" key="6">
    <source>
        <dbReference type="ARBA" id="ARBA00023002"/>
    </source>
</evidence>
<gene>
    <name evidence="15" type="ORF">PMIN01_00928</name>
</gene>
<evidence type="ECO:0000313" key="16">
    <source>
        <dbReference type="Proteomes" id="UP000756921"/>
    </source>
</evidence>
<dbReference type="GO" id="GO:0052650">
    <property type="term" value="F:all-trans-retinol dehydrogenase (NADP+) activity"/>
    <property type="evidence" value="ECO:0007669"/>
    <property type="project" value="UniProtKB-ARBA"/>
</dbReference>
<dbReference type="OrthoDB" id="5840532at2759"/>
<dbReference type="InterPro" id="IPR002347">
    <property type="entry name" value="SDR_fam"/>
</dbReference>
<dbReference type="InterPro" id="IPR036291">
    <property type="entry name" value="NAD(P)-bd_dom_sf"/>
</dbReference>
<dbReference type="SMART" id="SM00822">
    <property type="entry name" value="PKS_KR"/>
    <property type="match status" value="1"/>
</dbReference>
<dbReference type="Proteomes" id="UP000756921">
    <property type="component" value="Unassembled WGS sequence"/>
</dbReference>
<evidence type="ECO:0000256" key="11">
    <source>
        <dbReference type="ARBA" id="ARBA00082544"/>
    </source>
</evidence>
<keyword evidence="8 13" id="KW-0472">Membrane</keyword>
<evidence type="ECO:0000256" key="7">
    <source>
        <dbReference type="ARBA" id="ARBA00023098"/>
    </source>
</evidence>
<evidence type="ECO:0000256" key="3">
    <source>
        <dbReference type="ARBA" id="ARBA00022692"/>
    </source>
</evidence>
<evidence type="ECO:0000256" key="13">
    <source>
        <dbReference type="SAM" id="Phobius"/>
    </source>
</evidence>
<evidence type="ECO:0000313" key="15">
    <source>
        <dbReference type="EMBL" id="KAF9741389.1"/>
    </source>
</evidence>
<keyword evidence="5 13" id="KW-1133">Transmembrane helix</keyword>
<proteinExistence type="inferred from homology"/>
<evidence type="ECO:0000256" key="12">
    <source>
        <dbReference type="RuleBase" id="RU000363"/>
    </source>
</evidence>
<dbReference type="GO" id="GO:0016020">
    <property type="term" value="C:membrane"/>
    <property type="evidence" value="ECO:0007669"/>
    <property type="project" value="UniProtKB-SubCell"/>
</dbReference>
<evidence type="ECO:0000256" key="9">
    <source>
        <dbReference type="ARBA" id="ARBA00059620"/>
    </source>
</evidence>
<dbReference type="EMBL" id="WJXW01000001">
    <property type="protein sequence ID" value="KAF9741389.1"/>
    <property type="molecule type" value="Genomic_DNA"/>
</dbReference>
<feature type="transmembrane region" description="Helical" evidence="13">
    <location>
        <begin position="46"/>
        <end position="68"/>
    </location>
</feature>
<comment type="caution">
    <text evidence="15">The sequence shown here is derived from an EMBL/GenBank/DDBJ whole genome shotgun (WGS) entry which is preliminary data.</text>
</comment>
<keyword evidence="16" id="KW-1185">Reference proteome</keyword>
<name>A0A9P6GTQ6_9PLEO</name>
<feature type="domain" description="Ketoreductase" evidence="14">
    <location>
        <begin position="116"/>
        <end position="291"/>
    </location>
</feature>
<sequence length="379" mass="41352">MMQHTSSAHCSPPTMSASKLKEVNVSLPRKFDTPDEPWHRYVTIDLLHYVLGYTVFHPFVSCVLVLCLRAQYTAWHALEMRIAIAWALLMCSVGIFNIFSDRLAYGAPREVDLSEEVIVVTGGVEGLGGLLADTYGMRNANVAVLDMKKVDDEEAEEKGVLYYQCDVGDAKQVEAAVAEIVEDLGAPTILINNAGIVRAKSILDSTPEDVEQTFRTNTLSHFNTLRAILPHMIRERRGTIVTVSSVLGRLGAANLSSYSASKAALLALHQSLRAELSQNPDAKEIKTILVTPGQMGTKMFENLKTPSNFFGPVVSPAEVAKSIIDLVEKGVSGEVSLPLYAKHTETLGALPVGIQALLRRWSAMDTAVKKAGMVEKKEN</sequence>
<dbReference type="AlphaFoldDB" id="A0A9P6GTQ6"/>
<dbReference type="PANTHER" id="PTHR24322:SF736">
    <property type="entry name" value="RETINOL DEHYDROGENASE 10"/>
    <property type="match status" value="1"/>
</dbReference>